<dbReference type="InterPro" id="IPR036136">
    <property type="entry name" value="Nit/Sulf_reduc_fer-like_dom_sf"/>
</dbReference>
<protein>
    <submittedName>
        <fullName evidence="9">Precorrin-3B synthase</fullName>
    </submittedName>
</protein>
<evidence type="ECO:0000259" key="8">
    <source>
        <dbReference type="Pfam" id="PF03460"/>
    </source>
</evidence>
<keyword evidence="10" id="KW-1185">Reference proteome</keyword>
<proteinExistence type="predicted"/>
<gene>
    <name evidence="9" type="primary">cobG</name>
    <name evidence="9" type="ORF">GCM10023205_20780</name>
</gene>
<dbReference type="SUPFAM" id="SSF56014">
    <property type="entry name" value="Nitrite and sulphite reductase 4Fe-4S domain-like"/>
    <property type="match status" value="2"/>
</dbReference>
<accession>A0ABP9H382</accession>
<reference evidence="10" key="1">
    <citation type="journal article" date="2019" name="Int. J. Syst. Evol. Microbiol.">
        <title>The Global Catalogue of Microorganisms (GCM) 10K type strain sequencing project: providing services to taxonomists for standard genome sequencing and annotation.</title>
        <authorList>
            <consortium name="The Broad Institute Genomics Platform"/>
            <consortium name="The Broad Institute Genome Sequencing Center for Infectious Disease"/>
            <person name="Wu L."/>
            <person name="Ma J."/>
        </authorList>
    </citation>
    <scope>NUCLEOTIDE SEQUENCE [LARGE SCALE GENOMIC DNA]</scope>
    <source>
        <strain evidence="10">JCM 17986</strain>
    </source>
</reference>
<dbReference type="Pfam" id="PF03460">
    <property type="entry name" value="NIR_SIR_ferr"/>
    <property type="match status" value="2"/>
</dbReference>
<dbReference type="InterPro" id="IPR045854">
    <property type="entry name" value="NO2/SO3_Rdtase_4Fe4S_sf"/>
</dbReference>
<evidence type="ECO:0000256" key="4">
    <source>
        <dbReference type="ARBA" id="ARBA00023002"/>
    </source>
</evidence>
<dbReference type="InterPro" id="IPR005117">
    <property type="entry name" value="NiRdtase/SiRdtase_haem-b_fer"/>
</dbReference>
<evidence type="ECO:0000313" key="10">
    <source>
        <dbReference type="Proteomes" id="UP001500466"/>
    </source>
</evidence>
<dbReference type="Gene3D" id="3.90.480.10">
    <property type="entry name" value="Sulfite Reductase Hemoprotein,Domain 2"/>
    <property type="match status" value="1"/>
</dbReference>
<evidence type="ECO:0000313" key="9">
    <source>
        <dbReference type="EMBL" id="GAA4958093.1"/>
    </source>
</evidence>
<comment type="caution">
    <text evidence="9">The sequence shown here is derived from an EMBL/GenBank/DDBJ whole genome shotgun (WGS) entry which is preliminary data.</text>
</comment>
<feature type="domain" description="Nitrite/Sulfite reductase ferredoxin-like" evidence="8">
    <location>
        <begin position="244"/>
        <end position="312"/>
    </location>
</feature>
<dbReference type="EMBL" id="BAABHS010000006">
    <property type="protein sequence ID" value="GAA4958093.1"/>
    <property type="molecule type" value="Genomic_DNA"/>
</dbReference>
<dbReference type="InterPro" id="IPR012798">
    <property type="entry name" value="Cbl_synth_CobG-like"/>
</dbReference>
<keyword evidence="2" id="KW-0349">Heme</keyword>
<keyword evidence="1" id="KW-0004">4Fe-4S</keyword>
<keyword evidence="3" id="KW-0479">Metal-binding</keyword>
<evidence type="ECO:0000256" key="7">
    <source>
        <dbReference type="SAM" id="MobiDB-lite"/>
    </source>
</evidence>
<dbReference type="RefSeq" id="WP_345675068.1">
    <property type="nucleotide sequence ID" value="NZ_BAABHS010000006.1"/>
</dbReference>
<sequence>MDGTPVVRDRADACPGALDAAPADDGLIARVRLPGGRLTPAAARTLAACADALGKGHVDLTVRANLQLRGLTPDGVTALAPRLAAAGLLPSRTHDRVRNIVASPFAGRDPGALVDGEAIVVALDTALCRIPELAALPGRFLFSVDDGGFPVATRRHDVALVAAGPGAVALWVGGTDTGLRATAAEAPGVALAAAKAFLRLRAAADSSAWHVRELPGAAEEVANALGGTPTAPEPRRAGPKLGRHRQTDGRWAVSALVPLGRLTSRQLIALADLADRVSAPGHGRLRVSPWRGIVVGDVPASQVADVIAALAAIDVPADPDSPWRGISACSGVGECRRAAADVRGLARAFAEAGGVAATRHDGPAAVPPRRLPDCQELPRTSVHFAACERACGKPAGAATAITHGNAAEVTVVGASAEVSAGVEAAAATLAGFPPPDR</sequence>
<name>A0ABP9H382_9ACTN</name>
<keyword evidence="5" id="KW-0408">Iron</keyword>
<organism evidence="9 10">
    <name type="scientific">Yinghuangia aomiensis</name>
    <dbReference type="NCBI Taxonomy" id="676205"/>
    <lineage>
        <taxon>Bacteria</taxon>
        <taxon>Bacillati</taxon>
        <taxon>Actinomycetota</taxon>
        <taxon>Actinomycetes</taxon>
        <taxon>Kitasatosporales</taxon>
        <taxon>Streptomycetaceae</taxon>
        <taxon>Yinghuangia</taxon>
    </lineage>
</organism>
<dbReference type="PANTHER" id="PTHR32439:SF9">
    <property type="entry name" value="BLR3264 PROTEIN"/>
    <property type="match status" value="1"/>
</dbReference>
<dbReference type="Proteomes" id="UP001500466">
    <property type="component" value="Unassembled WGS sequence"/>
</dbReference>
<keyword evidence="6" id="KW-0411">Iron-sulfur</keyword>
<evidence type="ECO:0000256" key="2">
    <source>
        <dbReference type="ARBA" id="ARBA00022617"/>
    </source>
</evidence>
<dbReference type="SUPFAM" id="SSF55124">
    <property type="entry name" value="Nitrite/Sulfite reductase N-terminal domain-like"/>
    <property type="match status" value="2"/>
</dbReference>
<keyword evidence="4" id="KW-0560">Oxidoreductase</keyword>
<evidence type="ECO:0000256" key="3">
    <source>
        <dbReference type="ARBA" id="ARBA00022723"/>
    </source>
</evidence>
<dbReference type="NCBIfam" id="TIGR02435">
    <property type="entry name" value="CobG"/>
    <property type="match status" value="1"/>
</dbReference>
<dbReference type="InterPro" id="IPR051329">
    <property type="entry name" value="NIR_SIR_4Fe-4S"/>
</dbReference>
<dbReference type="PANTHER" id="PTHR32439">
    <property type="entry name" value="FERREDOXIN--NITRITE REDUCTASE, CHLOROPLASTIC"/>
    <property type="match status" value="1"/>
</dbReference>
<evidence type="ECO:0000256" key="6">
    <source>
        <dbReference type="ARBA" id="ARBA00023014"/>
    </source>
</evidence>
<evidence type="ECO:0000256" key="5">
    <source>
        <dbReference type="ARBA" id="ARBA00023004"/>
    </source>
</evidence>
<feature type="region of interest" description="Disordered" evidence="7">
    <location>
        <begin position="224"/>
        <end position="244"/>
    </location>
</feature>
<dbReference type="Gene3D" id="3.30.413.10">
    <property type="entry name" value="Sulfite Reductase Hemoprotein, domain 1"/>
    <property type="match status" value="2"/>
</dbReference>
<evidence type="ECO:0000256" key="1">
    <source>
        <dbReference type="ARBA" id="ARBA00022485"/>
    </source>
</evidence>
<feature type="domain" description="Nitrite/Sulfite reductase ferredoxin-like" evidence="8">
    <location>
        <begin position="25"/>
        <end position="85"/>
    </location>
</feature>